<protein>
    <recommendedName>
        <fullName evidence="3">Transcriptional regulator</fullName>
    </recommendedName>
</protein>
<dbReference type="Proteomes" id="UP000675284">
    <property type="component" value="Unassembled WGS sequence"/>
</dbReference>
<dbReference type="SUPFAM" id="SSF46785">
    <property type="entry name" value="Winged helix' DNA-binding domain"/>
    <property type="match status" value="1"/>
</dbReference>
<comment type="caution">
    <text evidence="1">The sequence shown here is derived from an EMBL/GenBank/DDBJ whole genome shotgun (WGS) entry which is preliminary data.</text>
</comment>
<name>A0A941DPI1_9BACI</name>
<dbReference type="Gene3D" id="1.10.10.10">
    <property type="entry name" value="Winged helix-like DNA-binding domain superfamily/Winged helix DNA-binding domain"/>
    <property type="match status" value="1"/>
</dbReference>
<proteinExistence type="predicted"/>
<reference evidence="1" key="1">
    <citation type="submission" date="2021-04" db="EMBL/GenBank/DDBJ databases">
        <title>Isolation and polyphasic classification of algal microorganism.</title>
        <authorList>
            <person name="Wang S."/>
        </authorList>
    </citation>
    <scope>NUCLEOTIDE SEQUENCE</scope>
    <source>
        <strain evidence="1">720a</strain>
    </source>
</reference>
<organism evidence="1 2">
    <name type="scientific">Virgibacillus salarius</name>
    <dbReference type="NCBI Taxonomy" id="447199"/>
    <lineage>
        <taxon>Bacteria</taxon>
        <taxon>Bacillati</taxon>
        <taxon>Bacillota</taxon>
        <taxon>Bacilli</taxon>
        <taxon>Bacillales</taxon>
        <taxon>Bacillaceae</taxon>
        <taxon>Virgibacillus</taxon>
    </lineage>
</organism>
<dbReference type="AlphaFoldDB" id="A0A941DPI1"/>
<gene>
    <name evidence="1" type="ORF">KCX74_00555</name>
</gene>
<evidence type="ECO:0008006" key="3">
    <source>
        <dbReference type="Google" id="ProtNLM"/>
    </source>
</evidence>
<dbReference type="InterPro" id="IPR036388">
    <property type="entry name" value="WH-like_DNA-bd_sf"/>
</dbReference>
<sequence length="210" mass="24566">MKQTPTKQKLLTLIKKGHEVTITDMLPFFTISEIAVRKHIQSLVRDGFIKKNSIKQKLGRPYFTYELTEKGHGLFPNQNEKLPLELLQDLEYLQGKRAVDDLLWQRMLRERNQLEDFVGDSDFDGKVKEMAKFQDGNGYMVELKKVDVGHYEMKNYHCPISALSSKYTQVCQNEKAMYQDIFSTCEVISHTCITDGKPYCMWTIKQLEER</sequence>
<dbReference type="RefSeq" id="WP_051388330.1">
    <property type="nucleotide sequence ID" value="NZ_JAGSOT010000001.1"/>
</dbReference>
<keyword evidence="2" id="KW-1185">Reference proteome</keyword>
<evidence type="ECO:0000313" key="2">
    <source>
        <dbReference type="Proteomes" id="UP000675284"/>
    </source>
</evidence>
<dbReference type="InterPro" id="IPR036390">
    <property type="entry name" value="WH_DNA-bd_sf"/>
</dbReference>
<evidence type="ECO:0000313" key="1">
    <source>
        <dbReference type="EMBL" id="MBR7794529.1"/>
    </source>
</evidence>
<dbReference type="EMBL" id="JAGSOT010000001">
    <property type="protein sequence ID" value="MBR7794529.1"/>
    <property type="molecule type" value="Genomic_DNA"/>
</dbReference>
<accession>A0A941DPI1</accession>